<feature type="transmembrane region" description="Helical" evidence="2">
    <location>
        <begin position="96"/>
        <end position="129"/>
    </location>
</feature>
<keyword evidence="2" id="KW-1133">Transmembrane helix</keyword>
<keyword evidence="2" id="KW-0472">Membrane</keyword>
<evidence type="ECO:0000313" key="3">
    <source>
        <dbReference type="Proteomes" id="UP000694844"/>
    </source>
</evidence>
<protein>
    <submittedName>
        <fullName evidence="4">Uncharacterized protein LOC111106510</fullName>
    </submittedName>
</protein>
<evidence type="ECO:0000313" key="4">
    <source>
        <dbReference type="RefSeq" id="XP_022296930.1"/>
    </source>
</evidence>
<evidence type="ECO:0000256" key="1">
    <source>
        <dbReference type="SAM" id="MobiDB-lite"/>
    </source>
</evidence>
<sequence>MFPHSWNHRVLRILTNQKQVSEYTKTFNTSLTGHKIIRDDFTKMSELHSFLSTVLKIFITILIIPIEGAYYCYYYYSYYYVTTRSRCYYYYYYYSYYSYSSSAGTIAGAVVGGIVGFLVISSIVVFVCVKVCKRTNHGQVLVAPQPTVSYVSSTNQGYSYPIQPTAPAYPQPAVYTAPPSYSSYNPYPPPYPAQPQSVNGPTSNPT</sequence>
<name>A0A8B8B0J0_CRAVI</name>
<keyword evidence="3" id="KW-1185">Reference proteome</keyword>
<dbReference type="GeneID" id="111106510"/>
<proteinExistence type="predicted"/>
<dbReference type="AlphaFoldDB" id="A0A8B8B0J0"/>
<keyword evidence="2" id="KW-0812">Transmembrane</keyword>
<feature type="region of interest" description="Disordered" evidence="1">
    <location>
        <begin position="186"/>
        <end position="206"/>
    </location>
</feature>
<accession>A0A8B8B0J0</accession>
<dbReference type="Proteomes" id="UP000694844">
    <property type="component" value="Chromosome 8"/>
</dbReference>
<feature type="transmembrane region" description="Helical" evidence="2">
    <location>
        <begin position="53"/>
        <end position="76"/>
    </location>
</feature>
<dbReference type="RefSeq" id="XP_022296930.1">
    <property type="nucleotide sequence ID" value="XM_022441222.1"/>
</dbReference>
<organism evidence="3 4">
    <name type="scientific">Crassostrea virginica</name>
    <name type="common">Eastern oyster</name>
    <dbReference type="NCBI Taxonomy" id="6565"/>
    <lineage>
        <taxon>Eukaryota</taxon>
        <taxon>Metazoa</taxon>
        <taxon>Spiralia</taxon>
        <taxon>Lophotrochozoa</taxon>
        <taxon>Mollusca</taxon>
        <taxon>Bivalvia</taxon>
        <taxon>Autobranchia</taxon>
        <taxon>Pteriomorphia</taxon>
        <taxon>Ostreida</taxon>
        <taxon>Ostreoidea</taxon>
        <taxon>Ostreidae</taxon>
        <taxon>Crassostrea</taxon>
    </lineage>
</organism>
<evidence type="ECO:0000256" key="2">
    <source>
        <dbReference type="SAM" id="Phobius"/>
    </source>
</evidence>
<gene>
    <name evidence="4" type="primary">LOC111106510</name>
</gene>
<reference evidence="4" key="1">
    <citation type="submission" date="2025-08" db="UniProtKB">
        <authorList>
            <consortium name="RefSeq"/>
        </authorList>
    </citation>
    <scope>IDENTIFICATION</scope>
    <source>
        <tissue evidence="4">Whole sample</tissue>
    </source>
</reference>
<dbReference type="KEGG" id="cvn:111106510"/>